<keyword evidence="11" id="KW-1185">Reference proteome</keyword>
<keyword evidence="4" id="KW-0540">Nuclease</keyword>
<dbReference type="EMBL" id="JASCZI010060525">
    <property type="protein sequence ID" value="MED6133416.1"/>
    <property type="molecule type" value="Genomic_DNA"/>
</dbReference>
<dbReference type="PANTHER" id="PTHR22930">
    <property type="match status" value="1"/>
</dbReference>
<feature type="domain" description="DDE Tnp4" evidence="8">
    <location>
        <begin position="116"/>
        <end position="277"/>
    </location>
</feature>
<comment type="cofactor">
    <cofactor evidence="1">
        <name>a divalent metal cation</name>
        <dbReference type="ChEBI" id="CHEBI:60240"/>
    </cofactor>
</comment>
<dbReference type="Pfam" id="PF26138">
    <property type="entry name" value="DUF8040"/>
    <property type="match status" value="1"/>
</dbReference>
<gene>
    <name evidence="10" type="ORF">PIB30_116666</name>
</gene>
<proteinExistence type="inferred from homology"/>
<evidence type="ECO:0000256" key="1">
    <source>
        <dbReference type="ARBA" id="ARBA00001968"/>
    </source>
</evidence>
<dbReference type="PANTHER" id="PTHR22930:SF293">
    <property type="entry name" value="PROTEIN ALP1-LIKE"/>
    <property type="match status" value="1"/>
</dbReference>
<evidence type="ECO:0000259" key="9">
    <source>
        <dbReference type="Pfam" id="PF26138"/>
    </source>
</evidence>
<keyword evidence="5" id="KW-0479">Metal-binding</keyword>
<keyword evidence="6" id="KW-0378">Hydrolase</keyword>
<protein>
    <recommendedName>
        <fullName evidence="12">DDE Tnp4 domain-containing protein</fullName>
    </recommendedName>
</protein>
<evidence type="ECO:0000313" key="11">
    <source>
        <dbReference type="Proteomes" id="UP001341840"/>
    </source>
</evidence>
<evidence type="ECO:0000313" key="10">
    <source>
        <dbReference type="EMBL" id="MED6133416.1"/>
    </source>
</evidence>
<evidence type="ECO:0000259" key="8">
    <source>
        <dbReference type="Pfam" id="PF13359"/>
    </source>
</evidence>
<dbReference type="InterPro" id="IPR045249">
    <property type="entry name" value="HARBI1-like"/>
</dbReference>
<dbReference type="Pfam" id="PF13359">
    <property type="entry name" value="DDE_Tnp_4"/>
    <property type="match status" value="1"/>
</dbReference>
<keyword evidence="7" id="KW-0539">Nucleus</keyword>
<accession>A0ABU6SAG5</accession>
<evidence type="ECO:0000256" key="5">
    <source>
        <dbReference type="ARBA" id="ARBA00022723"/>
    </source>
</evidence>
<evidence type="ECO:0000256" key="2">
    <source>
        <dbReference type="ARBA" id="ARBA00004123"/>
    </source>
</evidence>
<evidence type="ECO:0000256" key="4">
    <source>
        <dbReference type="ARBA" id="ARBA00022722"/>
    </source>
</evidence>
<feature type="domain" description="DUF8040" evidence="9">
    <location>
        <begin position="6"/>
        <end position="84"/>
    </location>
</feature>
<comment type="caution">
    <text evidence="10">The sequence shown here is derived from an EMBL/GenBank/DDBJ whole genome shotgun (WGS) entry which is preliminary data.</text>
</comment>
<comment type="similarity">
    <text evidence="3">Belongs to the HARBI1 family.</text>
</comment>
<dbReference type="Proteomes" id="UP001341840">
    <property type="component" value="Unassembled WGS sequence"/>
</dbReference>
<evidence type="ECO:0000256" key="6">
    <source>
        <dbReference type="ARBA" id="ARBA00022801"/>
    </source>
</evidence>
<dbReference type="InterPro" id="IPR027806">
    <property type="entry name" value="HARBI1_dom"/>
</dbReference>
<organism evidence="10 11">
    <name type="scientific">Stylosanthes scabra</name>
    <dbReference type="NCBI Taxonomy" id="79078"/>
    <lineage>
        <taxon>Eukaryota</taxon>
        <taxon>Viridiplantae</taxon>
        <taxon>Streptophyta</taxon>
        <taxon>Embryophyta</taxon>
        <taxon>Tracheophyta</taxon>
        <taxon>Spermatophyta</taxon>
        <taxon>Magnoliopsida</taxon>
        <taxon>eudicotyledons</taxon>
        <taxon>Gunneridae</taxon>
        <taxon>Pentapetalae</taxon>
        <taxon>rosids</taxon>
        <taxon>fabids</taxon>
        <taxon>Fabales</taxon>
        <taxon>Fabaceae</taxon>
        <taxon>Papilionoideae</taxon>
        <taxon>50 kb inversion clade</taxon>
        <taxon>dalbergioids sensu lato</taxon>
        <taxon>Dalbergieae</taxon>
        <taxon>Pterocarpus clade</taxon>
        <taxon>Stylosanthes</taxon>
    </lineage>
</organism>
<dbReference type="InterPro" id="IPR058353">
    <property type="entry name" value="DUF8040"/>
</dbReference>
<reference evidence="10 11" key="1">
    <citation type="journal article" date="2023" name="Plants (Basel)">
        <title>Bridging the Gap: Combining Genomics and Transcriptomics Approaches to Understand Stylosanthes scabra, an Orphan Legume from the Brazilian Caatinga.</title>
        <authorList>
            <person name="Ferreira-Neto J.R.C."/>
            <person name="da Silva M.D."/>
            <person name="Binneck E."/>
            <person name="de Melo N.F."/>
            <person name="da Silva R.H."/>
            <person name="de Melo A.L.T.M."/>
            <person name="Pandolfi V."/>
            <person name="Bustamante F.O."/>
            <person name="Brasileiro-Vidal A.C."/>
            <person name="Benko-Iseppon A.M."/>
        </authorList>
    </citation>
    <scope>NUCLEOTIDE SEQUENCE [LARGE SCALE GENOMIC DNA]</scope>
    <source>
        <tissue evidence="10">Leaves</tissue>
    </source>
</reference>
<comment type="subcellular location">
    <subcellularLocation>
        <location evidence="2">Nucleus</location>
    </subcellularLocation>
</comment>
<name>A0ABU6SAG5_9FABA</name>
<sequence>MIGEGDRNCVWELRMNTNAFVNLCELLQTRGGLVEDGRVSLPEQVATFLIILAHRKKNRTLQVRFYRSGETISRYFNRVLRAVIRVQSILFAKPTPIEDDCADHTWNKFKGCLGALDGTYIEVTVPECDQPRYRTRKGKVCTNVLGVCTRDMSFVYVLSGWEGSASDSRVLRDAITRRNCLQVPNGNYYLVDAGYTNGPGFLAPYRGTRYHLKEWGHGARAPQTYQEYFNRKHSSARNVIERCFGLLKKRWAILRSPSFYPIKTQSQIIIACCLLQNFIRLTMDVDPEEDTTFLESFVPTADESLPKDRVQVVENTEQWTQMCETMAVEMFEE</sequence>
<evidence type="ECO:0000256" key="7">
    <source>
        <dbReference type="ARBA" id="ARBA00023242"/>
    </source>
</evidence>
<evidence type="ECO:0008006" key="12">
    <source>
        <dbReference type="Google" id="ProtNLM"/>
    </source>
</evidence>
<evidence type="ECO:0000256" key="3">
    <source>
        <dbReference type="ARBA" id="ARBA00006958"/>
    </source>
</evidence>